<feature type="domain" description="EF-hand" evidence="4">
    <location>
        <begin position="429"/>
        <end position="464"/>
    </location>
</feature>
<keyword evidence="1" id="KW-0106">Calcium</keyword>
<feature type="domain" description="EF-hand" evidence="4">
    <location>
        <begin position="380"/>
        <end position="415"/>
    </location>
</feature>
<sequence length="498" mass="55546">MFPLCCGCEDHTEPPAQEVVAATKAVKPAVAVADSSAYQPVHFHVFAEEEGGLDPIPSPAKSAAAHGGDAKSAETPTSPRTPASLKAKDAMKAEASRYVVEMDVLPGDLGLDFETTGDLCIVSRVWETGAAARWNETATEKIQKLDRLLAISDTEAKSLASPKSSASVQQKEGLLELHFQRPRFRSITLEPKGKLGLGLANRKETGTLQVTKVEADGFVAQHGISQDTLRPDDRIVSVNGVNETAAQMARQLVLKRLELTVCSYDFKQCPTKGIFSGSYKCAPENRDYEFRRRLAETYGYYDSKIMASTREQDIMWWTGLMEPPEDILDLLEFLISRFQNVDEAFRKIVRISDTKSEQITLRVFSDGLKAMDCGKFKGEDENKRLQAIFRYLDPGGEGTVSLNEWRVLGQLWSEFDMTIREFVQFLIIAFGEDLKEAWNALDDDGSGELSEDEWFEAVEKIGYFGPARVIFALLDNTDDGDISAEEFEVLEKYKKTRR</sequence>
<accession>A0ABP0QFM2</accession>
<dbReference type="InterPro" id="IPR002048">
    <property type="entry name" value="EF_hand_dom"/>
</dbReference>
<proteinExistence type="predicted"/>
<dbReference type="PROSITE" id="PS50106">
    <property type="entry name" value="PDZ"/>
    <property type="match status" value="1"/>
</dbReference>
<name>A0ABP0QFM2_9DINO</name>
<dbReference type="PROSITE" id="PS50222">
    <property type="entry name" value="EF_HAND_2"/>
    <property type="match status" value="2"/>
</dbReference>
<comment type="caution">
    <text evidence="5">The sequence shown here is derived from an EMBL/GenBank/DDBJ whole genome shotgun (WGS) entry which is preliminary data.</text>
</comment>
<evidence type="ECO:0000256" key="1">
    <source>
        <dbReference type="ARBA" id="ARBA00022837"/>
    </source>
</evidence>
<dbReference type="EMBL" id="CAXAMN010024472">
    <property type="protein sequence ID" value="CAK9087045.1"/>
    <property type="molecule type" value="Genomic_DNA"/>
</dbReference>
<dbReference type="Proteomes" id="UP001642484">
    <property type="component" value="Unassembled WGS sequence"/>
</dbReference>
<evidence type="ECO:0000313" key="5">
    <source>
        <dbReference type="EMBL" id="CAK9087045.1"/>
    </source>
</evidence>
<gene>
    <name evidence="5" type="ORF">CCMP2556_LOCUS42123</name>
</gene>
<dbReference type="InterPro" id="IPR011992">
    <property type="entry name" value="EF-hand-dom_pair"/>
</dbReference>
<dbReference type="InterPro" id="IPR001478">
    <property type="entry name" value="PDZ"/>
</dbReference>
<evidence type="ECO:0008006" key="7">
    <source>
        <dbReference type="Google" id="ProtNLM"/>
    </source>
</evidence>
<dbReference type="SMART" id="SM00228">
    <property type="entry name" value="PDZ"/>
    <property type="match status" value="2"/>
</dbReference>
<dbReference type="SUPFAM" id="SSF50156">
    <property type="entry name" value="PDZ domain-like"/>
    <property type="match status" value="1"/>
</dbReference>
<feature type="domain" description="PDZ" evidence="3">
    <location>
        <begin position="184"/>
        <end position="253"/>
    </location>
</feature>
<feature type="region of interest" description="Disordered" evidence="2">
    <location>
        <begin position="52"/>
        <end position="88"/>
    </location>
</feature>
<dbReference type="PROSITE" id="PS00018">
    <property type="entry name" value="EF_HAND_1"/>
    <property type="match status" value="1"/>
</dbReference>
<dbReference type="SUPFAM" id="SSF47473">
    <property type="entry name" value="EF-hand"/>
    <property type="match status" value="1"/>
</dbReference>
<dbReference type="Gene3D" id="1.10.238.10">
    <property type="entry name" value="EF-hand"/>
    <property type="match status" value="1"/>
</dbReference>
<keyword evidence="6" id="KW-1185">Reference proteome</keyword>
<evidence type="ECO:0000259" key="4">
    <source>
        <dbReference type="PROSITE" id="PS50222"/>
    </source>
</evidence>
<protein>
    <recommendedName>
        <fullName evidence="7">Calmodulin</fullName>
    </recommendedName>
</protein>
<reference evidence="5 6" key="1">
    <citation type="submission" date="2024-02" db="EMBL/GenBank/DDBJ databases">
        <authorList>
            <person name="Chen Y."/>
            <person name="Shah S."/>
            <person name="Dougan E. K."/>
            <person name="Thang M."/>
            <person name="Chan C."/>
        </authorList>
    </citation>
    <scope>NUCLEOTIDE SEQUENCE [LARGE SCALE GENOMIC DNA]</scope>
</reference>
<dbReference type="CDD" id="cd00136">
    <property type="entry name" value="PDZ_canonical"/>
    <property type="match status" value="1"/>
</dbReference>
<dbReference type="InterPro" id="IPR018247">
    <property type="entry name" value="EF_Hand_1_Ca_BS"/>
</dbReference>
<evidence type="ECO:0000313" key="6">
    <source>
        <dbReference type="Proteomes" id="UP001642484"/>
    </source>
</evidence>
<organism evidence="5 6">
    <name type="scientific">Durusdinium trenchii</name>
    <dbReference type="NCBI Taxonomy" id="1381693"/>
    <lineage>
        <taxon>Eukaryota</taxon>
        <taxon>Sar</taxon>
        <taxon>Alveolata</taxon>
        <taxon>Dinophyceae</taxon>
        <taxon>Suessiales</taxon>
        <taxon>Symbiodiniaceae</taxon>
        <taxon>Durusdinium</taxon>
    </lineage>
</organism>
<dbReference type="SMART" id="SM00054">
    <property type="entry name" value="EFh"/>
    <property type="match status" value="2"/>
</dbReference>
<evidence type="ECO:0000256" key="2">
    <source>
        <dbReference type="SAM" id="MobiDB-lite"/>
    </source>
</evidence>
<evidence type="ECO:0000259" key="3">
    <source>
        <dbReference type="PROSITE" id="PS50106"/>
    </source>
</evidence>
<dbReference type="Gene3D" id="2.30.42.10">
    <property type="match status" value="1"/>
</dbReference>
<dbReference type="InterPro" id="IPR036034">
    <property type="entry name" value="PDZ_sf"/>
</dbReference>